<dbReference type="SUPFAM" id="SSF55785">
    <property type="entry name" value="PYP-like sensor domain (PAS domain)"/>
    <property type="match status" value="2"/>
</dbReference>
<dbReference type="InterPro" id="IPR036097">
    <property type="entry name" value="HisK_dim/P_sf"/>
</dbReference>
<organism evidence="12 13">
    <name type="scientific">Undibacterium aquatile</name>
    <dbReference type="NCBI Taxonomy" id="1537398"/>
    <lineage>
        <taxon>Bacteria</taxon>
        <taxon>Pseudomonadati</taxon>
        <taxon>Pseudomonadota</taxon>
        <taxon>Betaproteobacteria</taxon>
        <taxon>Burkholderiales</taxon>
        <taxon>Oxalobacteraceae</taxon>
        <taxon>Undibacterium</taxon>
    </lineage>
</organism>
<comment type="catalytic activity">
    <reaction evidence="1">
        <text>ATP + protein L-histidine = ADP + protein N-phospho-L-histidine.</text>
        <dbReference type="EC" id="2.7.13.3"/>
    </reaction>
</comment>
<dbReference type="Pfam" id="PF13426">
    <property type="entry name" value="PAS_9"/>
    <property type="match status" value="1"/>
</dbReference>
<dbReference type="Gene3D" id="3.40.50.2300">
    <property type="match status" value="1"/>
</dbReference>
<dbReference type="InterPro" id="IPR000014">
    <property type="entry name" value="PAS"/>
</dbReference>
<dbReference type="InterPro" id="IPR000700">
    <property type="entry name" value="PAS-assoc_C"/>
</dbReference>
<dbReference type="Pfam" id="PF00989">
    <property type="entry name" value="PAS"/>
    <property type="match status" value="1"/>
</dbReference>
<evidence type="ECO:0000259" key="10">
    <source>
        <dbReference type="PROSITE" id="PS50112"/>
    </source>
</evidence>
<dbReference type="Proteomes" id="UP000637632">
    <property type="component" value="Unassembled WGS sequence"/>
</dbReference>
<dbReference type="Gene3D" id="1.10.287.130">
    <property type="match status" value="1"/>
</dbReference>
<feature type="domain" description="PAS" evidence="10">
    <location>
        <begin position="327"/>
        <end position="372"/>
    </location>
</feature>
<keyword evidence="4" id="KW-0808">Transferase</keyword>
<gene>
    <name evidence="12" type="ORF">H8K26_01910</name>
</gene>
<evidence type="ECO:0000256" key="5">
    <source>
        <dbReference type="ARBA" id="ARBA00022777"/>
    </source>
</evidence>
<dbReference type="RefSeq" id="WP_190476983.1">
    <property type="nucleotide sequence ID" value="NZ_JACOFT010000001.1"/>
</dbReference>
<feature type="domain" description="Histidine kinase" evidence="8">
    <location>
        <begin position="470"/>
        <end position="686"/>
    </location>
</feature>
<comment type="caution">
    <text evidence="12">The sequence shown here is derived from an EMBL/GenBank/DDBJ whole genome shotgun (WGS) entry which is preliminary data.</text>
</comment>
<dbReference type="PROSITE" id="PS50110">
    <property type="entry name" value="RESPONSE_REGULATORY"/>
    <property type="match status" value="1"/>
</dbReference>
<feature type="transmembrane region" description="Helical" evidence="7">
    <location>
        <begin position="121"/>
        <end position="141"/>
    </location>
</feature>
<dbReference type="SUPFAM" id="SSF47384">
    <property type="entry name" value="Homodimeric domain of signal transducing histidine kinase"/>
    <property type="match status" value="1"/>
</dbReference>
<sequence>MQNLLINTLRPADDQECDVEAHLLYATYSQEPLNQTMAVITAVFGGAIVWGIVPVPQLLLWIAAVLGSAALGHVQYQFFKKAAPSGSAIKKWQKIFFVQATTHGAAWSLGPVLLLPHSSGVLPAFFIGTLLCVSAVSVSTVAKQFHAMRGFIIANLLPPVVAIWLSGDSKELMLILILLASSMAFIAVGYYSNQSARTIYETQFQLRGILNSSQDAIITIDSRGRVSDWNPRAEQMLGWTRAEALGLVLNDTITPPKNREYFQYGMKRFLALGEGLILNKRIETSALHKNGTEFPVELTFTHHKLGRHFYFTAFITDITERKAIEDRLELFRRVFHASNQCVGICDGKGYLLYQNHALEKMLGYTDAEIIGQHFSFALAEAQAKDITQEVGRCIRSGKNWVGELPHRRKDSSVFITMSNIGFIKNDLDEIQYIFNIWTDFSQEISRRNELALAREAADKANQAKSEFFSSMSHELRTPLNAILGFAQMLGYEAPLTPAQQDHVQEILKGGRHLLELVNEVLELAKIEGGHVRLSLEPVNLEDLITECFDLIRPLAAERKISMQSLITSPVAVRADRVRLKQVVLNLLSNAIKYNYTGGNVQVDAAIQSSGNMRLSVTDTGIGIHPDKMGELFQAFNRLGVELGNTEGTGIGLTITQKLTELMHGKIGVESKLNHGSCFWIELPGDAIPAAPMHVVPQLSDEPVCAWGKNAVILYIDDSPVNLKLVRQILGLRSGMQLLTAQTPQAGIELAHQHQPDIVLLDINMPEMDGYAVLHQMKADTHLRCTTFIALTANAMSQDIEKGLNAGFHSYLTKPLEINTLLLTIDRCLAPGNARAAMQTPEP</sequence>
<dbReference type="EC" id="2.7.13.3" evidence="2"/>
<evidence type="ECO:0000256" key="1">
    <source>
        <dbReference type="ARBA" id="ARBA00000085"/>
    </source>
</evidence>
<feature type="modified residue" description="4-aspartylphosphate" evidence="6">
    <location>
        <position position="761"/>
    </location>
</feature>
<dbReference type="SMART" id="SM00387">
    <property type="entry name" value="HATPase_c"/>
    <property type="match status" value="1"/>
</dbReference>
<keyword evidence="7" id="KW-0472">Membrane</keyword>
<evidence type="ECO:0000259" key="8">
    <source>
        <dbReference type="PROSITE" id="PS50109"/>
    </source>
</evidence>
<dbReference type="CDD" id="cd00130">
    <property type="entry name" value="PAS"/>
    <property type="match status" value="2"/>
</dbReference>
<dbReference type="InterPro" id="IPR011006">
    <property type="entry name" value="CheY-like_superfamily"/>
</dbReference>
<keyword evidence="3 6" id="KW-0597">Phosphoprotein</keyword>
<evidence type="ECO:0000313" key="13">
    <source>
        <dbReference type="Proteomes" id="UP000637632"/>
    </source>
</evidence>
<accession>A0ABR6XB72</accession>
<dbReference type="InterPro" id="IPR003594">
    <property type="entry name" value="HATPase_dom"/>
</dbReference>
<keyword evidence="7" id="KW-0812">Transmembrane</keyword>
<dbReference type="SUPFAM" id="SSF52172">
    <property type="entry name" value="CheY-like"/>
    <property type="match status" value="1"/>
</dbReference>
<dbReference type="InterPro" id="IPR036890">
    <property type="entry name" value="HATPase_C_sf"/>
</dbReference>
<evidence type="ECO:0000256" key="4">
    <source>
        <dbReference type="ARBA" id="ARBA00022679"/>
    </source>
</evidence>
<reference evidence="12 13" key="1">
    <citation type="submission" date="2020-08" db="EMBL/GenBank/DDBJ databases">
        <title>Novel species isolated from subtropical streams in China.</title>
        <authorList>
            <person name="Lu H."/>
        </authorList>
    </citation>
    <scope>NUCLEOTIDE SEQUENCE [LARGE SCALE GENOMIC DNA]</scope>
    <source>
        <strain evidence="12 13">CCTCC AB 2015119</strain>
    </source>
</reference>
<protein>
    <recommendedName>
        <fullName evidence="2">histidine kinase</fullName>
        <ecNumber evidence="2">2.7.13.3</ecNumber>
    </recommendedName>
</protein>
<dbReference type="InterPro" id="IPR001789">
    <property type="entry name" value="Sig_transdc_resp-reg_receiver"/>
</dbReference>
<dbReference type="PROSITE" id="PS50112">
    <property type="entry name" value="PAS"/>
    <property type="match status" value="2"/>
</dbReference>
<dbReference type="Gene3D" id="3.30.565.10">
    <property type="entry name" value="Histidine kinase-like ATPase, C-terminal domain"/>
    <property type="match status" value="1"/>
</dbReference>
<feature type="domain" description="Response regulatory" evidence="9">
    <location>
        <begin position="711"/>
        <end position="828"/>
    </location>
</feature>
<keyword evidence="7" id="KW-1133">Transmembrane helix</keyword>
<keyword evidence="13" id="KW-1185">Reference proteome</keyword>
<proteinExistence type="predicted"/>
<dbReference type="Pfam" id="PF02518">
    <property type="entry name" value="HATPase_c"/>
    <property type="match status" value="1"/>
</dbReference>
<dbReference type="InterPro" id="IPR004358">
    <property type="entry name" value="Sig_transdc_His_kin-like_C"/>
</dbReference>
<dbReference type="SMART" id="SM00388">
    <property type="entry name" value="HisKA"/>
    <property type="match status" value="1"/>
</dbReference>
<feature type="domain" description="PAC" evidence="11">
    <location>
        <begin position="280"/>
        <end position="330"/>
    </location>
</feature>
<dbReference type="CDD" id="cd00082">
    <property type="entry name" value="HisKA"/>
    <property type="match status" value="1"/>
</dbReference>
<dbReference type="InterPro" id="IPR013767">
    <property type="entry name" value="PAS_fold"/>
</dbReference>
<evidence type="ECO:0000256" key="7">
    <source>
        <dbReference type="SAM" id="Phobius"/>
    </source>
</evidence>
<evidence type="ECO:0000259" key="9">
    <source>
        <dbReference type="PROSITE" id="PS50110"/>
    </source>
</evidence>
<keyword evidence="5" id="KW-0418">Kinase</keyword>
<evidence type="ECO:0000313" key="12">
    <source>
        <dbReference type="EMBL" id="MBC3810183.1"/>
    </source>
</evidence>
<dbReference type="InterPro" id="IPR035965">
    <property type="entry name" value="PAS-like_dom_sf"/>
</dbReference>
<dbReference type="SMART" id="SM00091">
    <property type="entry name" value="PAS"/>
    <property type="match status" value="2"/>
</dbReference>
<dbReference type="Gene3D" id="3.30.450.20">
    <property type="entry name" value="PAS domain"/>
    <property type="match status" value="2"/>
</dbReference>
<feature type="domain" description="PAS" evidence="10">
    <location>
        <begin position="202"/>
        <end position="273"/>
    </location>
</feature>
<evidence type="ECO:0000259" key="11">
    <source>
        <dbReference type="PROSITE" id="PS50113"/>
    </source>
</evidence>
<feature type="transmembrane region" description="Helical" evidence="7">
    <location>
        <begin position="172"/>
        <end position="191"/>
    </location>
</feature>
<evidence type="ECO:0000256" key="3">
    <source>
        <dbReference type="ARBA" id="ARBA00022553"/>
    </source>
</evidence>
<dbReference type="Pfam" id="PF00512">
    <property type="entry name" value="HisKA"/>
    <property type="match status" value="1"/>
</dbReference>
<evidence type="ECO:0000256" key="6">
    <source>
        <dbReference type="PROSITE-ProRule" id="PRU00169"/>
    </source>
</evidence>
<dbReference type="PANTHER" id="PTHR43047">
    <property type="entry name" value="TWO-COMPONENT HISTIDINE PROTEIN KINASE"/>
    <property type="match status" value="1"/>
</dbReference>
<dbReference type="NCBIfam" id="TIGR00229">
    <property type="entry name" value="sensory_box"/>
    <property type="match status" value="2"/>
</dbReference>
<dbReference type="PANTHER" id="PTHR43047:SF72">
    <property type="entry name" value="OSMOSENSING HISTIDINE PROTEIN KINASE SLN1"/>
    <property type="match status" value="1"/>
</dbReference>
<dbReference type="SMART" id="SM00448">
    <property type="entry name" value="REC"/>
    <property type="match status" value="1"/>
</dbReference>
<dbReference type="InterPro" id="IPR005467">
    <property type="entry name" value="His_kinase_dom"/>
</dbReference>
<dbReference type="Pfam" id="PF00072">
    <property type="entry name" value="Response_reg"/>
    <property type="match status" value="1"/>
</dbReference>
<dbReference type="EMBL" id="JACOFT010000001">
    <property type="protein sequence ID" value="MBC3810183.1"/>
    <property type="molecule type" value="Genomic_DNA"/>
</dbReference>
<evidence type="ECO:0000256" key="2">
    <source>
        <dbReference type="ARBA" id="ARBA00012438"/>
    </source>
</evidence>
<dbReference type="SUPFAM" id="SSF55874">
    <property type="entry name" value="ATPase domain of HSP90 chaperone/DNA topoisomerase II/histidine kinase"/>
    <property type="match status" value="1"/>
</dbReference>
<dbReference type="InterPro" id="IPR003661">
    <property type="entry name" value="HisK_dim/P_dom"/>
</dbReference>
<dbReference type="PROSITE" id="PS50113">
    <property type="entry name" value="PAC"/>
    <property type="match status" value="1"/>
</dbReference>
<dbReference type="PRINTS" id="PR00344">
    <property type="entry name" value="BCTRLSENSOR"/>
</dbReference>
<name>A0ABR6XB72_9BURK</name>
<dbReference type="PROSITE" id="PS50109">
    <property type="entry name" value="HIS_KIN"/>
    <property type="match status" value="1"/>
</dbReference>